<dbReference type="SUPFAM" id="SSF50022">
    <property type="entry name" value="ISP domain"/>
    <property type="match status" value="1"/>
</dbReference>
<keyword evidence="1" id="KW-0001">2Fe-2S</keyword>
<evidence type="ECO:0000259" key="7">
    <source>
        <dbReference type="PROSITE" id="PS51296"/>
    </source>
</evidence>
<keyword evidence="3" id="KW-0560">Oxidoreductase</keyword>
<dbReference type="PROSITE" id="PS51296">
    <property type="entry name" value="RIESKE"/>
    <property type="match status" value="1"/>
</dbReference>
<dbReference type="Gene3D" id="2.102.10.10">
    <property type="entry name" value="Rieske [2Fe-2S] iron-sulphur domain"/>
    <property type="match status" value="1"/>
</dbReference>
<evidence type="ECO:0000256" key="4">
    <source>
        <dbReference type="ARBA" id="ARBA00023004"/>
    </source>
</evidence>
<reference evidence="8" key="1">
    <citation type="journal article" date="2020" name="Nature">
        <title>Giant virus diversity and host interactions through global metagenomics.</title>
        <authorList>
            <person name="Schulz F."/>
            <person name="Roux S."/>
            <person name="Paez-Espino D."/>
            <person name="Jungbluth S."/>
            <person name="Walsh D.A."/>
            <person name="Denef V.J."/>
            <person name="McMahon K.D."/>
            <person name="Konstantinidis K.T."/>
            <person name="Eloe-Fadrosh E.A."/>
            <person name="Kyrpides N.C."/>
            <person name="Woyke T."/>
        </authorList>
    </citation>
    <scope>NUCLEOTIDE SEQUENCE</scope>
    <source>
        <strain evidence="8">GVMAG-S-ERX556106-38</strain>
    </source>
</reference>
<dbReference type="PANTHER" id="PTHR21266:SF60">
    <property type="entry name" value="3-KETOSTEROID-9-ALPHA-MONOOXYGENASE, OXYGENASE COMPONENT"/>
    <property type="match status" value="1"/>
</dbReference>
<dbReference type="GO" id="GO:0051537">
    <property type="term" value="F:2 iron, 2 sulfur cluster binding"/>
    <property type="evidence" value="ECO:0007669"/>
    <property type="project" value="UniProtKB-KW"/>
</dbReference>
<keyword evidence="6" id="KW-0812">Transmembrane</keyword>
<accession>A0A6C0FCG2</accession>
<evidence type="ECO:0000256" key="1">
    <source>
        <dbReference type="ARBA" id="ARBA00022714"/>
    </source>
</evidence>
<evidence type="ECO:0000256" key="6">
    <source>
        <dbReference type="SAM" id="Phobius"/>
    </source>
</evidence>
<dbReference type="Gene3D" id="3.90.380.10">
    <property type="entry name" value="Naphthalene 1,2-dioxygenase Alpha Subunit, Chain A, domain 1"/>
    <property type="match status" value="1"/>
</dbReference>
<dbReference type="Pfam" id="PF00355">
    <property type="entry name" value="Rieske"/>
    <property type="match status" value="1"/>
</dbReference>
<dbReference type="EMBL" id="MN738833">
    <property type="protein sequence ID" value="QHT38704.1"/>
    <property type="molecule type" value="Genomic_DNA"/>
</dbReference>
<organism evidence="8">
    <name type="scientific">viral metagenome</name>
    <dbReference type="NCBI Taxonomy" id="1070528"/>
    <lineage>
        <taxon>unclassified sequences</taxon>
        <taxon>metagenomes</taxon>
        <taxon>organismal metagenomes</taxon>
    </lineage>
</organism>
<feature type="transmembrane region" description="Helical" evidence="6">
    <location>
        <begin position="6"/>
        <end position="23"/>
    </location>
</feature>
<name>A0A6C0FCG2_9ZZZZ</name>
<proteinExistence type="predicted"/>
<keyword evidence="2" id="KW-0479">Metal-binding</keyword>
<dbReference type="InterPro" id="IPR036922">
    <property type="entry name" value="Rieske_2Fe-2S_sf"/>
</dbReference>
<dbReference type="GO" id="GO:0005737">
    <property type="term" value="C:cytoplasm"/>
    <property type="evidence" value="ECO:0007669"/>
    <property type="project" value="TreeGrafter"/>
</dbReference>
<keyword evidence="5" id="KW-0411">Iron-sulfur</keyword>
<dbReference type="InterPro" id="IPR050584">
    <property type="entry name" value="Cholesterol_7-desaturase"/>
</dbReference>
<evidence type="ECO:0000256" key="5">
    <source>
        <dbReference type="ARBA" id="ARBA00023014"/>
    </source>
</evidence>
<sequence length="374" mass="43516">MNLTYLICISIFNVGILGVYGFTRSTIRSLEMKSNVPITHAHHQWYVVAENDKIEKNVPTKIVLNNVPITIWKTNDNSYAAVHDICPHRGVSLSRGRVDTKTGCVVCPYHTFKYNSCGRMVQSPGQKNLRTSTTFSHKTDIVYYRIKEVNNWVYLYDKPLYDVFESPPLHDVWFEPEAFDQDYRYITLSKDFNVDARTVTENSLDILHISELHNFGNPRDPLPKSDKTEKVGEEHTRVSYKYKAGPTSIPKLVYNIEELIIENEYVLPHYTVARVKFGDFINTIVTSAMPISDDKTKLFVKTYRNNLITHIPIIDTLFDGVMYYLMDKTLNEDKGVIEHIYPSHRDGKFITKYDELIRSYRNDYSTYVDKDRFS</sequence>
<protein>
    <recommendedName>
        <fullName evidence="7">Rieske domain-containing protein</fullName>
    </recommendedName>
</protein>
<dbReference type="GO" id="GO:0016491">
    <property type="term" value="F:oxidoreductase activity"/>
    <property type="evidence" value="ECO:0007669"/>
    <property type="project" value="UniProtKB-KW"/>
</dbReference>
<dbReference type="PANTHER" id="PTHR21266">
    <property type="entry name" value="IRON-SULFUR DOMAIN CONTAINING PROTEIN"/>
    <property type="match status" value="1"/>
</dbReference>
<keyword evidence="6" id="KW-0472">Membrane</keyword>
<feature type="domain" description="Rieske" evidence="7">
    <location>
        <begin position="45"/>
        <end position="143"/>
    </location>
</feature>
<evidence type="ECO:0000256" key="2">
    <source>
        <dbReference type="ARBA" id="ARBA00022723"/>
    </source>
</evidence>
<keyword evidence="4" id="KW-0408">Iron</keyword>
<evidence type="ECO:0000256" key="3">
    <source>
        <dbReference type="ARBA" id="ARBA00023002"/>
    </source>
</evidence>
<dbReference type="InterPro" id="IPR017941">
    <property type="entry name" value="Rieske_2Fe-2S"/>
</dbReference>
<dbReference type="SUPFAM" id="SSF55961">
    <property type="entry name" value="Bet v1-like"/>
    <property type="match status" value="1"/>
</dbReference>
<dbReference type="GO" id="GO:0046872">
    <property type="term" value="F:metal ion binding"/>
    <property type="evidence" value="ECO:0007669"/>
    <property type="project" value="UniProtKB-KW"/>
</dbReference>
<dbReference type="AlphaFoldDB" id="A0A6C0FCG2"/>
<evidence type="ECO:0000313" key="8">
    <source>
        <dbReference type="EMBL" id="QHT38704.1"/>
    </source>
</evidence>
<keyword evidence="6" id="KW-1133">Transmembrane helix</keyword>